<dbReference type="InterPro" id="IPR043502">
    <property type="entry name" value="DNA/RNA_pol_sf"/>
</dbReference>
<protein>
    <recommendedName>
        <fullName evidence="1">Reverse transcriptase domain-containing protein</fullName>
    </recommendedName>
</protein>
<proteinExistence type="predicted"/>
<dbReference type="InterPro" id="IPR000477">
    <property type="entry name" value="RT_dom"/>
</dbReference>
<organism evidence="2 3">
    <name type="scientific">Daucus carota subsp. sativus</name>
    <name type="common">Carrot</name>
    <dbReference type="NCBI Taxonomy" id="79200"/>
    <lineage>
        <taxon>Eukaryota</taxon>
        <taxon>Viridiplantae</taxon>
        <taxon>Streptophyta</taxon>
        <taxon>Embryophyta</taxon>
        <taxon>Tracheophyta</taxon>
        <taxon>Spermatophyta</taxon>
        <taxon>Magnoliopsida</taxon>
        <taxon>eudicotyledons</taxon>
        <taxon>Gunneridae</taxon>
        <taxon>Pentapetalae</taxon>
        <taxon>asterids</taxon>
        <taxon>campanulids</taxon>
        <taxon>Apiales</taxon>
        <taxon>Apiaceae</taxon>
        <taxon>Apioideae</taxon>
        <taxon>Scandiceae</taxon>
        <taxon>Daucinae</taxon>
        <taxon>Daucus</taxon>
        <taxon>Daucus sect. Daucus</taxon>
    </lineage>
</organism>
<dbReference type="Gene3D" id="3.30.70.270">
    <property type="match status" value="1"/>
</dbReference>
<dbReference type="Pfam" id="PF00078">
    <property type="entry name" value="RVT_1"/>
    <property type="match status" value="1"/>
</dbReference>
<dbReference type="SUPFAM" id="SSF56672">
    <property type="entry name" value="DNA/RNA polymerases"/>
    <property type="match status" value="1"/>
</dbReference>
<evidence type="ECO:0000259" key="1">
    <source>
        <dbReference type="PROSITE" id="PS50878"/>
    </source>
</evidence>
<evidence type="ECO:0000313" key="3">
    <source>
        <dbReference type="Proteomes" id="UP000077755"/>
    </source>
</evidence>
<accession>A0AAF0XXP1</accession>
<dbReference type="AlphaFoldDB" id="A0AAF0XXP1"/>
<sequence length="269" mass="30687">MYSAAGTCVRTPVGDTQYFPVEAGLHQGSVLSPLLFIMILDVITRDIQAPIPWCILFADDIVLIAESRNDVNINLERWRTSLEGYGLRLSRSKTEYLCANFSEEVHEEDVVVCIEQARVPQTNTFKYLGSIIQSNGDISADVTHRILTGWLRWRAATSVLCDKSVPLKLKGKFYRVAIRPLLLYGSECWPLRKAQERRLETAELRMLRWICGKTMTDHIPNVTFRRLLGVESISKKIREGRLLWTRLRCNGSDHSCTDALPMEIDKSDD</sequence>
<evidence type="ECO:0000313" key="2">
    <source>
        <dbReference type="EMBL" id="WOH16113.1"/>
    </source>
</evidence>
<gene>
    <name evidence="2" type="ORF">DCAR_0935662</name>
</gene>
<dbReference type="Proteomes" id="UP000077755">
    <property type="component" value="Chromosome 9"/>
</dbReference>
<reference evidence="2" key="1">
    <citation type="journal article" date="2016" name="Nat. Genet.">
        <title>A high-quality carrot genome assembly provides new insights into carotenoid accumulation and asterid genome evolution.</title>
        <authorList>
            <person name="Iorizzo M."/>
            <person name="Ellison S."/>
            <person name="Senalik D."/>
            <person name="Zeng P."/>
            <person name="Satapoomin P."/>
            <person name="Huang J."/>
            <person name="Bowman M."/>
            <person name="Iovene M."/>
            <person name="Sanseverino W."/>
            <person name="Cavagnaro P."/>
            <person name="Yildiz M."/>
            <person name="Macko-Podgorni A."/>
            <person name="Moranska E."/>
            <person name="Grzebelus E."/>
            <person name="Grzebelus D."/>
            <person name="Ashrafi H."/>
            <person name="Zheng Z."/>
            <person name="Cheng S."/>
            <person name="Spooner D."/>
            <person name="Van Deynze A."/>
            <person name="Simon P."/>
        </authorList>
    </citation>
    <scope>NUCLEOTIDE SEQUENCE</scope>
    <source>
        <tissue evidence="2">Leaf</tissue>
    </source>
</reference>
<dbReference type="EMBL" id="CP093351">
    <property type="protein sequence ID" value="WOH16113.1"/>
    <property type="molecule type" value="Genomic_DNA"/>
</dbReference>
<name>A0AAF0XXP1_DAUCS</name>
<dbReference type="PANTHER" id="PTHR46238">
    <property type="entry name" value="REVERSE TRANSCRIPTASE DOMAIN-CONTAINING PROTEIN"/>
    <property type="match status" value="1"/>
</dbReference>
<feature type="domain" description="Reverse transcriptase" evidence="1">
    <location>
        <begin position="1"/>
        <end position="132"/>
    </location>
</feature>
<dbReference type="PROSITE" id="PS50878">
    <property type="entry name" value="RT_POL"/>
    <property type="match status" value="1"/>
</dbReference>
<reference evidence="2" key="2">
    <citation type="submission" date="2022-03" db="EMBL/GenBank/DDBJ databases">
        <title>Draft title - Genomic analysis of global carrot germplasm unveils the trajectory of domestication and the origin of high carotenoid orange carrot.</title>
        <authorList>
            <person name="Iorizzo M."/>
            <person name="Ellison S."/>
            <person name="Senalik D."/>
            <person name="Macko-Podgorni A."/>
            <person name="Grzebelus D."/>
            <person name="Bostan H."/>
            <person name="Rolling W."/>
            <person name="Curaba J."/>
            <person name="Simon P."/>
        </authorList>
    </citation>
    <scope>NUCLEOTIDE SEQUENCE</scope>
    <source>
        <tissue evidence="2">Leaf</tissue>
    </source>
</reference>
<dbReference type="PANTHER" id="PTHR46238:SF8">
    <property type="entry name" value="ENDONUCLEASE_EXONUCLEASE_PHOSPHATASE DOMAIN-CONTAINING PROTEIN"/>
    <property type="match status" value="1"/>
</dbReference>
<dbReference type="InterPro" id="IPR043128">
    <property type="entry name" value="Rev_trsase/Diguanyl_cyclase"/>
</dbReference>
<keyword evidence="3" id="KW-1185">Reference proteome</keyword>